<dbReference type="Gene3D" id="1.25.40.20">
    <property type="entry name" value="Ankyrin repeat-containing domain"/>
    <property type="match status" value="1"/>
</dbReference>
<keyword evidence="2" id="KW-1185">Reference proteome</keyword>
<proteinExistence type="predicted"/>
<dbReference type="EMBL" id="JAXUIC010000011">
    <property type="protein sequence ID" value="KAK4564346.1"/>
    <property type="molecule type" value="Genomic_DNA"/>
</dbReference>
<evidence type="ECO:0000313" key="1">
    <source>
        <dbReference type="EMBL" id="KAK4564346.1"/>
    </source>
</evidence>
<dbReference type="InterPro" id="IPR036770">
    <property type="entry name" value="Ankyrin_rpt-contain_sf"/>
</dbReference>
<dbReference type="Proteomes" id="UP001324115">
    <property type="component" value="Unassembled WGS sequence"/>
</dbReference>
<accession>A0AAN7E6W4</accession>
<dbReference type="PANTHER" id="PTHR47303:SF1">
    <property type="entry name" value="NF-KAPPA-B INHIBITOR BETA"/>
    <property type="match status" value="1"/>
</dbReference>
<dbReference type="PANTHER" id="PTHR47303">
    <property type="match status" value="1"/>
</dbReference>
<dbReference type="AlphaFoldDB" id="A0AAN7E6W4"/>
<comment type="caution">
    <text evidence="1">The sequence shown here is derived from an EMBL/GenBank/DDBJ whole genome shotgun (WGS) entry which is preliminary data.</text>
</comment>
<organism evidence="1 2">
    <name type="scientific">Quercus rubra</name>
    <name type="common">Northern red oak</name>
    <name type="synonym">Quercus borealis</name>
    <dbReference type="NCBI Taxonomy" id="3512"/>
    <lineage>
        <taxon>Eukaryota</taxon>
        <taxon>Viridiplantae</taxon>
        <taxon>Streptophyta</taxon>
        <taxon>Embryophyta</taxon>
        <taxon>Tracheophyta</taxon>
        <taxon>Spermatophyta</taxon>
        <taxon>Magnoliopsida</taxon>
        <taxon>eudicotyledons</taxon>
        <taxon>Gunneridae</taxon>
        <taxon>Pentapetalae</taxon>
        <taxon>rosids</taxon>
        <taxon>fabids</taxon>
        <taxon>Fagales</taxon>
        <taxon>Fagaceae</taxon>
        <taxon>Quercus</taxon>
    </lineage>
</organism>
<protein>
    <submittedName>
        <fullName evidence="1">Uncharacterized protein</fullName>
    </submittedName>
</protein>
<gene>
    <name evidence="1" type="ORF">RGQ29_006423</name>
</gene>
<reference evidence="1 2" key="1">
    <citation type="journal article" date="2023" name="G3 (Bethesda)">
        <title>A haplotype-resolved chromosome-scale genome for Quercus rubra L. provides insights into the genetics of adaptive traits for red oak species.</title>
        <authorList>
            <person name="Kapoor B."/>
            <person name="Jenkins J."/>
            <person name="Schmutz J."/>
            <person name="Zhebentyayeva T."/>
            <person name="Kuelheim C."/>
            <person name="Coggeshall M."/>
            <person name="Heim C."/>
            <person name="Lasky J.R."/>
            <person name="Leites L."/>
            <person name="Islam-Faridi N."/>
            <person name="Romero-Severson J."/>
            <person name="DeLeo V.L."/>
            <person name="Lucas S.M."/>
            <person name="Lazic D."/>
            <person name="Gailing O."/>
            <person name="Carlson J."/>
            <person name="Staton M."/>
        </authorList>
    </citation>
    <scope>NUCLEOTIDE SEQUENCE [LARGE SCALE GENOMIC DNA]</scope>
    <source>
        <strain evidence="1">Pseudo-F2</strain>
    </source>
</reference>
<evidence type="ECO:0000313" key="2">
    <source>
        <dbReference type="Proteomes" id="UP001324115"/>
    </source>
</evidence>
<name>A0AAN7E6W4_QUERU</name>
<sequence>MSTEKLTQLVDIVVEPNLQNPDHFPQVECRPTSKTVLPLDRKKRKDYRDLLVATLKGDWETAKPILDKDRGMVQARLTKGGDTVIHVAALGQCTSFVKELVDYVTVEELAVENASNDVALVNVAASGMVQLAKLMVEKNNELPMCRGMADGNYGSLPFAAAAAIGHIEMARYLYRVTGFDHLDGKERTRLFFFLPLRSVRLSIRDTEEVPHNGI</sequence>
<dbReference type="SUPFAM" id="SSF48403">
    <property type="entry name" value="Ankyrin repeat"/>
    <property type="match status" value="1"/>
</dbReference>